<comment type="caution">
    <text evidence="1">The sequence shown here is derived from an EMBL/GenBank/DDBJ whole genome shotgun (WGS) entry which is preliminary data.</text>
</comment>
<keyword evidence="2" id="KW-1185">Reference proteome</keyword>
<gene>
    <name evidence="1" type="ORF">HPB50_000112</name>
</gene>
<proteinExistence type="predicted"/>
<protein>
    <submittedName>
        <fullName evidence="1">Uncharacterized protein</fullName>
    </submittedName>
</protein>
<dbReference type="EMBL" id="CM023482">
    <property type="protein sequence ID" value="KAH6937425.1"/>
    <property type="molecule type" value="Genomic_DNA"/>
</dbReference>
<evidence type="ECO:0000313" key="2">
    <source>
        <dbReference type="Proteomes" id="UP000821845"/>
    </source>
</evidence>
<accession>A0ACB7SS40</accession>
<dbReference type="Proteomes" id="UP000821845">
    <property type="component" value="Chromosome 2"/>
</dbReference>
<name>A0ACB7SS40_HYAAI</name>
<organism evidence="1 2">
    <name type="scientific">Hyalomma asiaticum</name>
    <name type="common">Tick</name>
    <dbReference type="NCBI Taxonomy" id="266040"/>
    <lineage>
        <taxon>Eukaryota</taxon>
        <taxon>Metazoa</taxon>
        <taxon>Ecdysozoa</taxon>
        <taxon>Arthropoda</taxon>
        <taxon>Chelicerata</taxon>
        <taxon>Arachnida</taxon>
        <taxon>Acari</taxon>
        <taxon>Parasitiformes</taxon>
        <taxon>Ixodida</taxon>
        <taxon>Ixodoidea</taxon>
        <taxon>Ixodidae</taxon>
        <taxon>Hyalomminae</taxon>
        <taxon>Hyalomma</taxon>
    </lineage>
</organism>
<reference evidence="1" key="1">
    <citation type="submission" date="2020-05" db="EMBL/GenBank/DDBJ databases">
        <title>Large-scale comparative analyses of tick genomes elucidate their genetic diversity and vector capacities.</title>
        <authorList>
            <person name="Jia N."/>
            <person name="Wang J."/>
            <person name="Shi W."/>
            <person name="Du L."/>
            <person name="Sun Y."/>
            <person name="Zhan W."/>
            <person name="Jiang J."/>
            <person name="Wang Q."/>
            <person name="Zhang B."/>
            <person name="Ji P."/>
            <person name="Sakyi L.B."/>
            <person name="Cui X."/>
            <person name="Yuan T."/>
            <person name="Jiang B."/>
            <person name="Yang W."/>
            <person name="Lam T.T.-Y."/>
            <person name="Chang Q."/>
            <person name="Ding S."/>
            <person name="Wang X."/>
            <person name="Zhu J."/>
            <person name="Ruan X."/>
            <person name="Zhao L."/>
            <person name="Wei J."/>
            <person name="Que T."/>
            <person name="Du C."/>
            <person name="Cheng J."/>
            <person name="Dai P."/>
            <person name="Han X."/>
            <person name="Huang E."/>
            <person name="Gao Y."/>
            <person name="Liu J."/>
            <person name="Shao H."/>
            <person name="Ye R."/>
            <person name="Li L."/>
            <person name="Wei W."/>
            <person name="Wang X."/>
            <person name="Wang C."/>
            <person name="Yang T."/>
            <person name="Huo Q."/>
            <person name="Li W."/>
            <person name="Guo W."/>
            <person name="Chen H."/>
            <person name="Zhou L."/>
            <person name="Ni X."/>
            <person name="Tian J."/>
            <person name="Zhou Y."/>
            <person name="Sheng Y."/>
            <person name="Liu T."/>
            <person name="Pan Y."/>
            <person name="Xia L."/>
            <person name="Li J."/>
            <person name="Zhao F."/>
            <person name="Cao W."/>
        </authorList>
    </citation>
    <scope>NUCLEOTIDE SEQUENCE</scope>
    <source>
        <strain evidence="1">Hyas-2018</strain>
    </source>
</reference>
<sequence length="123" mass="13151">MKTAVVIFLVAVAAATPCLSYTTGEREKKGHEDSDVRVEVGRALKTMGEWLQGEGTPDTEEERATLQEALQQIMALQAKDADLENIDPYIWDTLGAVATGIAKKAVIAFVTQQVMGLIGGAMG</sequence>
<evidence type="ECO:0000313" key="1">
    <source>
        <dbReference type="EMBL" id="KAH6937425.1"/>
    </source>
</evidence>